<dbReference type="InterPro" id="IPR037165">
    <property type="entry name" value="AldOxase/xan_DH_Mopterin-bd_sf"/>
</dbReference>
<dbReference type="RefSeq" id="WP_252166590.1">
    <property type="nucleotide sequence ID" value="NZ_CP084930.1"/>
</dbReference>
<keyword evidence="2" id="KW-0560">Oxidoreductase</keyword>
<dbReference type="Pfam" id="PF20256">
    <property type="entry name" value="MoCoBD_2"/>
    <property type="match status" value="1"/>
</dbReference>
<evidence type="ECO:0000256" key="2">
    <source>
        <dbReference type="ARBA" id="ARBA00023002"/>
    </source>
</evidence>
<keyword evidence="5" id="KW-1185">Reference proteome</keyword>
<dbReference type="InterPro" id="IPR046867">
    <property type="entry name" value="AldOxase/xan_DH_MoCoBD2"/>
</dbReference>
<evidence type="ECO:0000313" key="4">
    <source>
        <dbReference type="EMBL" id="USI72781.1"/>
    </source>
</evidence>
<dbReference type="Pfam" id="PF02738">
    <property type="entry name" value="MoCoBD_1"/>
    <property type="match status" value="1"/>
</dbReference>
<dbReference type="InterPro" id="IPR008274">
    <property type="entry name" value="AldOxase/xan_DH_MoCoBD1"/>
</dbReference>
<protein>
    <submittedName>
        <fullName evidence="4">Xanthine dehydrogenase family protein molybdopterin-binding subunit</fullName>
    </submittedName>
</protein>
<feature type="domain" description="Aldehyde oxidase/xanthine dehydrogenase a/b hammerhead" evidence="3">
    <location>
        <begin position="37"/>
        <end position="150"/>
    </location>
</feature>
<dbReference type="SUPFAM" id="SSF56003">
    <property type="entry name" value="Molybdenum cofactor-binding domain"/>
    <property type="match status" value="1"/>
</dbReference>
<organism evidence="4 5">
    <name type="scientific">Sphingomonas morindae</name>
    <dbReference type="NCBI Taxonomy" id="1541170"/>
    <lineage>
        <taxon>Bacteria</taxon>
        <taxon>Pseudomonadati</taxon>
        <taxon>Pseudomonadota</taxon>
        <taxon>Alphaproteobacteria</taxon>
        <taxon>Sphingomonadales</taxon>
        <taxon>Sphingomonadaceae</taxon>
        <taxon>Sphingomonas</taxon>
    </lineage>
</organism>
<dbReference type="SMART" id="SM01008">
    <property type="entry name" value="Ald_Xan_dh_C"/>
    <property type="match status" value="1"/>
</dbReference>
<dbReference type="Proteomes" id="UP001056937">
    <property type="component" value="Chromosome 1"/>
</dbReference>
<dbReference type="SUPFAM" id="SSF54665">
    <property type="entry name" value="CO dehydrogenase molybdoprotein N-domain-like"/>
    <property type="match status" value="1"/>
</dbReference>
<reference evidence="4" key="1">
    <citation type="journal article" date="2022" name="Toxins">
        <title>Genomic Analysis of Sphingopyxis sp. USTB-05 for Biodegrading Cyanobacterial Hepatotoxins.</title>
        <authorList>
            <person name="Liu C."/>
            <person name="Xu Q."/>
            <person name="Zhao Z."/>
            <person name="Zhang H."/>
            <person name="Liu X."/>
            <person name="Yin C."/>
            <person name="Liu Y."/>
            <person name="Yan H."/>
        </authorList>
    </citation>
    <scope>NUCLEOTIDE SEQUENCE</scope>
    <source>
        <strain evidence="4">NBD5</strain>
    </source>
</reference>
<dbReference type="Gene3D" id="3.30.365.10">
    <property type="entry name" value="Aldehyde oxidase/xanthine dehydrogenase, molybdopterin binding domain"/>
    <property type="match status" value="4"/>
</dbReference>
<dbReference type="InterPro" id="IPR036856">
    <property type="entry name" value="Ald_Oxase/Xan_DH_a/b_sf"/>
</dbReference>
<dbReference type="InterPro" id="IPR016208">
    <property type="entry name" value="Ald_Oxase/xanthine_DH-like"/>
</dbReference>
<dbReference type="InterPro" id="IPR000674">
    <property type="entry name" value="Ald_Oxase/Xan_DH_a/b"/>
</dbReference>
<evidence type="ECO:0000256" key="1">
    <source>
        <dbReference type="ARBA" id="ARBA00022505"/>
    </source>
</evidence>
<sequence length="727" mass="76961">MDGRIAASPFDVTAPRDAAVVRLGTPQTRIDGPLKVCGTAAYPGDVYPEGVAHAVVVLSPMANAEILSITRDAAMAVPGLRLILTHEDVGEAIRPVDHLMAGGWANSSWRPLASPEIRYAGQIVALVVADTREAAGAAAAALRIRYASRPPVPHLEDPRCETRPLASLDPAHHDRRRGDLEAALAAAAVSIDSRYTTPVQHHNPIELPSTTCVWAGDQLTVFEPSRHIVAAQHGLAAQLGLAPAQVRVVAHFLGGHFGSKLALSQHSALCALAARRLGRPVRLEISRRDQFSIANHRSETAHRVRLAAAADGRLLGIGHDAASVSSRFDRFVMEGSDVSTALYGAEAVAAQERLGRVDRNTPGPMRAPPEVPFLFALESAMDELAHALACDPIALRRRNETAVDPVTGQAFTTRPLLRCFDAAAEAFDWSRRPSRPRTLARDGWWIGFGCASAARPVKISPVMLRLRQDEAGAVRIETAHHEIGNGLYTLLAMIASERLGVPIGRVTVALGDTLLPAAGISGGSSTTTSLANALGEACAALVAQPPGARETVVRYRPPGSEGTVLEDLAQGHITLATAPGDRIGWAFGAHMIELHVHQATGALRVVRHVGAFAAGRVLNPLAARSQYLGGMAWGLGSALFEKTEIDPRTGAYVNRDLAEYLVPCAADIQGQQVVLVPDDDPAVNPEGVKGLGELGIIGVAAAVANAVFNATGVRLRDLPIRPEQLMT</sequence>
<proteinExistence type="predicted"/>
<name>A0ABY4X790_9SPHN</name>
<evidence type="ECO:0000313" key="5">
    <source>
        <dbReference type="Proteomes" id="UP001056937"/>
    </source>
</evidence>
<dbReference type="Gene3D" id="3.90.1170.50">
    <property type="entry name" value="Aldehyde oxidase/xanthine dehydrogenase, a/b hammerhead"/>
    <property type="match status" value="1"/>
</dbReference>
<gene>
    <name evidence="4" type="ORF">LHA26_16155</name>
</gene>
<keyword evidence="1" id="KW-0500">Molybdenum</keyword>
<dbReference type="PANTHER" id="PTHR11908">
    <property type="entry name" value="XANTHINE DEHYDROGENASE"/>
    <property type="match status" value="1"/>
</dbReference>
<dbReference type="PANTHER" id="PTHR11908:SF132">
    <property type="entry name" value="ALDEHYDE OXIDASE 1-RELATED"/>
    <property type="match status" value="1"/>
</dbReference>
<dbReference type="Pfam" id="PF01315">
    <property type="entry name" value="Ald_Xan_dh_C"/>
    <property type="match status" value="1"/>
</dbReference>
<evidence type="ECO:0000259" key="3">
    <source>
        <dbReference type="SMART" id="SM01008"/>
    </source>
</evidence>
<accession>A0ABY4X790</accession>
<dbReference type="EMBL" id="CP084930">
    <property type="protein sequence ID" value="USI72781.1"/>
    <property type="molecule type" value="Genomic_DNA"/>
</dbReference>